<dbReference type="GO" id="GO:0004535">
    <property type="term" value="F:poly(A)-specific ribonuclease activity"/>
    <property type="evidence" value="ECO:0007669"/>
    <property type="project" value="InterPro"/>
</dbReference>
<dbReference type="InterPro" id="IPR051181">
    <property type="entry name" value="CAF1_poly(A)_ribonucleases"/>
</dbReference>
<comment type="similarity">
    <text evidence="1">Belongs to the CAF1 family.</text>
</comment>
<dbReference type="GO" id="GO:1990431">
    <property type="term" value="P:priRNA 3'-end processing"/>
    <property type="evidence" value="ECO:0007669"/>
    <property type="project" value="TreeGrafter"/>
</dbReference>
<dbReference type="SUPFAM" id="SSF82708">
    <property type="entry name" value="R3H domain"/>
    <property type="match status" value="1"/>
</dbReference>
<reference evidence="4" key="1">
    <citation type="journal article" date="2023" name="Mol. Biol. Evol.">
        <title>Third-Generation Sequencing Reveals the Adaptive Role of the Epigenome in Three Deep-Sea Polychaetes.</title>
        <authorList>
            <person name="Perez M."/>
            <person name="Aroh O."/>
            <person name="Sun Y."/>
            <person name="Lan Y."/>
            <person name="Juniper S.K."/>
            <person name="Young C.R."/>
            <person name="Angers B."/>
            <person name="Qian P.Y."/>
        </authorList>
    </citation>
    <scope>NUCLEOTIDE SEQUENCE</scope>
    <source>
        <strain evidence="4">R07B-5</strain>
    </source>
</reference>
<dbReference type="InterPro" id="IPR036867">
    <property type="entry name" value="R3H_dom_sf"/>
</dbReference>
<organism evidence="4 5">
    <name type="scientific">Ridgeia piscesae</name>
    <name type="common">Tubeworm</name>
    <dbReference type="NCBI Taxonomy" id="27915"/>
    <lineage>
        <taxon>Eukaryota</taxon>
        <taxon>Metazoa</taxon>
        <taxon>Spiralia</taxon>
        <taxon>Lophotrochozoa</taxon>
        <taxon>Annelida</taxon>
        <taxon>Polychaeta</taxon>
        <taxon>Sedentaria</taxon>
        <taxon>Canalipalpata</taxon>
        <taxon>Sabellida</taxon>
        <taxon>Siboglinidae</taxon>
        <taxon>Ridgeia</taxon>
    </lineage>
</organism>
<evidence type="ECO:0000259" key="3">
    <source>
        <dbReference type="Pfam" id="PF08675"/>
    </source>
</evidence>
<dbReference type="InterPro" id="IPR012337">
    <property type="entry name" value="RNaseH-like_sf"/>
</dbReference>
<dbReference type="AlphaFoldDB" id="A0AAD9NC54"/>
<dbReference type="CDD" id="cd12428">
    <property type="entry name" value="RRM_PARN"/>
    <property type="match status" value="1"/>
</dbReference>
<dbReference type="EMBL" id="JAODUO010001405">
    <property type="protein sequence ID" value="KAK2164575.1"/>
    <property type="molecule type" value="Genomic_DNA"/>
</dbReference>
<dbReference type="GO" id="GO:0005737">
    <property type="term" value="C:cytoplasm"/>
    <property type="evidence" value="ECO:0007669"/>
    <property type="project" value="InterPro"/>
</dbReference>
<dbReference type="InterPro" id="IPR034042">
    <property type="entry name" value="PARN_R3H"/>
</dbReference>
<dbReference type="GO" id="GO:0046872">
    <property type="term" value="F:metal ion binding"/>
    <property type="evidence" value="ECO:0007669"/>
    <property type="project" value="InterPro"/>
</dbReference>
<evidence type="ECO:0000313" key="5">
    <source>
        <dbReference type="Proteomes" id="UP001209878"/>
    </source>
</evidence>
<dbReference type="InterPro" id="IPR006941">
    <property type="entry name" value="RNase_CAF1"/>
</dbReference>
<feature type="region of interest" description="Disordered" evidence="2">
    <location>
        <begin position="529"/>
        <end position="609"/>
    </location>
</feature>
<dbReference type="SUPFAM" id="SSF54928">
    <property type="entry name" value="RNA-binding domain, RBD"/>
    <property type="match status" value="1"/>
</dbReference>
<feature type="domain" description="Poly(A)-specific ribonuclease RNA-binding" evidence="3">
    <location>
        <begin position="449"/>
        <end position="525"/>
    </location>
</feature>
<dbReference type="InterPro" id="IPR035979">
    <property type="entry name" value="RBD_domain_sf"/>
</dbReference>
<dbReference type="Pfam" id="PF04857">
    <property type="entry name" value="CAF1"/>
    <property type="match status" value="1"/>
</dbReference>
<dbReference type="Gene3D" id="3.30.70.330">
    <property type="match status" value="1"/>
</dbReference>
<dbReference type="FunFam" id="3.30.420.10:FF:000120">
    <property type="entry name" value="Poly(A)-specific ribonuclease PARN"/>
    <property type="match status" value="1"/>
</dbReference>
<dbReference type="Proteomes" id="UP001209878">
    <property type="component" value="Unassembled WGS sequence"/>
</dbReference>
<feature type="compositionally biased region" description="Low complexity" evidence="2">
    <location>
        <begin position="167"/>
        <end position="176"/>
    </location>
</feature>
<keyword evidence="5" id="KW-1185">Reference proteome</keyword>
<sequence length="609" mass="70233">MQFQHLRHRSIYACICVSDFKENLEAVSKAISECSFLAIDGEFTGLNTSSHNIHAFDTPEERYQKLRQGAMEFLLVQFGICTFHFDEEQGKYITRAFSFYVFPRPHNRQAPDIRFLCQSSSIDFMVAQNFDFNKVFKDGIPYLLPSDEQKLRESLQQKHQIMEKSDVSSPGFSPSSHQKNQPKIPAEHREFIEDVCKKVEEFEKSDLDVMSLAPCNGYARLLIYRNVKARFPARIQMETNTDNKKVQYIVVSKTKSPEDAKRKLEEKKAEDYEQLDDAVGFSKVIRMISQSGKLVVGHNMLLDVLHTLHQFISPLPEDYEEFKSMTKCCLPRLLDTKLMATRPPLKDQLQYFSLGELHKTLQSKPFVVPNIVFPEDVPSYDNSGEQLHQAGYDAYITGLCFITMANYLGSVQKPPQDAVTPDSPLLQGYVNRLYLMRINDIPYIDLSRPDPLPSREHVFHVRFPSEWKASDLNHLFSPFGNIQIVWLDETSAFVGLYKKEQAHTVLRALTKGDNYHVISYNDYRKRITELTPTNQRKRKSPVSDVDLPAKRPRSQKQETKRDITTIPEEAEDEEVNGEEAKEGNEIDMTEEDAVTQDHSEDLGGWVEMW</sequence>
<evidence type="ECO:0000256" key="2">
    <source>
        <dbReference type="SAM" id="MobiDB-lite"/>
    </source>
</evidence>
<accession>A0AAD9NC54</accession>
<dbReference type="SUPFAM" id="SSF53098">
    <property type="entry name" value="Ribonuclease H-like"/>
    <property type="match status" value="1"/>
</dbReference>
<comment type="caution">
    <text evidence="4">The sequence shown here is derived from an EMBL/GenBank/DDBJ whole genome shotgun (WGS) entry which is preliminary data.</text>
</comment>
<dbReference type="InterPro" id="IPR012677">
    <property type="entry name" value="Nucleotide-bd_a/b_plait_sf"/>
</dbReference>
<dbReference type="GO" id="GO:0005634">
    <property type="term" value="C:nucleus"/>
    <property type="evidence" value="ECO:0007669"/>
    <property type="project" value="InterPro"/>
</dbReference>
<dbReference type="GO" id="GO:1990432">
    <property type="term" value="P:siRNA 3'-end processing"/>
    <property type="evidence" value="ECO:0007669"/>
    <property type="project" value="TreeGrafter"/>
</dbReference>
<evidence type="ECO:0000313" key="4">
    <source>
        <dbReference type="EMBL" id="KAK2164575.1"/>
    </source>
</evidence>
<protein>
    <recommendedName>
        <fullName evidence="3">Poly(A)-specific ribonuclease RNA-binding domain-containing protein</fullName>
    </recommendedName>
</protein>
<evidence type="ECO:0000256" key="1">
    <source>
        <dbReference type="ARBA" id="ARBA00008372"/>
    </source>
</evidence>
<dbReference type="GO" id="GO:0000289">
    <property type="term" value="P:nuclear-transcribed mRNA poly(A) tail shortening"/>
    <property type="evidence" value="ECO:0007669"/>
    <property type="project" value="TreeGrafter"/>
</dbReference>
<dbReference type="InterPro" id="IPR014789">
    <property type="entry name" value="PolyA-riboNase_RNA-binding"/>
</dbReference>
<dbReference type="PANTHER" id="PTHR15092:SF44">
    <property type="entry name" value="POLY(A)-SPECIFIC RIBONUCLEASE PARN"/>
    <property type="match status" value="1"/>
</dbReference>
<feature type="compositionally biased region" description="Acidic residues" evidence="2">
    <location>
        <begin position="585"/>
        <end position="594"/>
    </location>
</feature>
<feature type="compositionally biased region" description="Acidic residues" evidence="2">
    <location>
        <begin position="568"/>
        <end position="577"/>
    </location>
</feature>
<proteinExistence type="inferred from homology"/>
<dbReference type="Pfam" id="PF08675">
    <property type="entry name" value="RNA_bind"/>
    <property type="match status" value="1"/>
</dbReference>
<gene>
    <name evidence="4" type="ORF">NP493_1408g00000</name>
</gene>
<dbReference type="InterPro" id="IPR036397">
    <property type="entry name" value="RNaseH_sf"/>
</dbReference>
<dbReference type="CDD" id="cd02637">
    <property type="entry name" value="R3H_PARN"/>
    <property type="match status" value="1"/>
</dbReference>
<dbReference type="GO" id="GO:0003723">
    <property type="term" value="F:RNA binding"/>
    <property type="evidence" value="ECO:0007669"/>
    <property type="project" value="InterPro"/>
</dbReference>
<feature type="region of interest" description="Disordered" evidence="2">
    <location>
        <begin position="158"/>
        <end position="184"/>
    </location>
</feature>
<dbReference type="Gene3D" id="3.30.420.10">
    <property type="entry name" value="Ribonuclease H-like superfamily/Ribonuclease H"/>
    <property type="match status" value="2"/>
</dbReference>
<dbReference type="PANTHER" id="PTHR15092">
    <property type="entry name" value="POLY A -SPECIFIC RIBONUCLEASE/TARGET OF EGR1, MEMBER 1"/>
    <property type="match status" value="1"/>
</dbReference>
<name>A0AAD9NC54_RIDPI</name>